<dbReference type="Proteomes" id="UP000176422">
    <property type="component" value="Unassembled WGS sequence"/>
</dbReference>
<name>A0A1F8DWR3_9BACT</name>
<dbReference type="AlphaFoldDB" id="A0A1F8DWR3"/>
<organism evidence="1 2">
    <name type="scientific">Candidatus Wolfebacteria bacterium RIFOXYB1_FULL_54_12</name>
    <dbReference type="NCBI Taxonomy" id="1802559"/>
    <lineage>
        <taxon>Bacteria</taxon>
        <taxon>Candidatus Wolfeibacteriota</taxon>
    </lineage>
</organism>
<gene>
    <name evidence="1" type="ORF">A2372_00385</name>
</gene>
<evidence type="ECO:0000313" key="2">
    <source>
        <dbReference type="Proteomes" id="UP000176422"/>
    </source>
</evidence>
<proteinExistence type="predicted"/>
<evidence type="ECO:0000313" key="1">
    <source>
        <dbReference type="EMBL" id="OGM92489.1"/>
    </source>
</evidence>
<reference evidence="1 2" key="1">
    <citation type="journal article" date="2016" name="Nat. Commun.">
        <title>Thousands of microbial genomes shed light on interconnected biogeochemical processes in an aquifer system.</title>
        <authorList>
            <person name="Anantharaman K."/>
            <person name="Brown C.T."/>
            <person name="Hug L.A."/>
            <person name="Sharon I."/>
            <person name="Castelle C.J."/>
            <person name="Probst A.J."/>
            <person name="Thomas B.C."/>
            <person name="Singh A."/>
            <person name="Wilkins M.J."/>
            <person name="Karaoz U."/>
            <person name="Brodie E.L."/>
            <person name="Williams K.H."/>
            <person name="Hubbard S.S."/>
            <person name="Banfield J.F."/>
        </authorList>
    </citation>
    <scope>NUCLEOTIDE SEQUENCE [LARGE SCALE GENOMIC DNA]</scope>
</reference>
<dbReference type="STRING" id="1802559.A2372_00385"/>
<comment type="caution">
    <text evidence="1">The sequence shown here is derived from an EMBL/GenBank/DDBJ whole genome shotgun (WGS) entry which is preliminary data.</text>
</comment>
<accession>A0A1F8DWR3</accession>
<dbReference type="EMBL" id="MGIT01000006">
    <property type="protein sequence ID" value="OGM92489.1"/>
    <property type="molecule type" value="Genomic_DNA"/>
</dbReference>
<sequence length="198" mass="23058">MIGILQGESVSIKTTYLNFGTLFALYDVDGYNIGYMDIEQGKFDRSKAESEDAYRKIGEVYCPYLKEKVAFNAKGLEHVKLKERNKARSKIDQYMRLRLLAIAPKIVTSSHTLQEFYETKKLETQKINSRWEDRVRTVRYYGFVAIIKSARIKIIVKEIEGGNKFFWSIIPFWKNHQKNSGNNSINKKILHAGNMEED</sequence>
<protein>
    <submittedName>
        <fullName evidence="1">Uncharacterized protein</fullName>
    </submittedName>
</protein>